<evidence type="ECO:0000256" key="5">
    <source>
        <dbReference type="ARBA" id="ARBA00022533"/>
    </source>
</evidence>
<keyword evidence="8 11" id="KW-0418">Kinase</keyword>
<dbReference type="Gramene" id="Psat07G0685100-T2">
    <property type="protein sequence ID" value="KAI5392221.1"/>
    <property type="gene ID" value="KIW84_076851"/>
</dbReference>
<keyword evidence="11" id="KW-0067">ATP-binding</keyword>
<evidence type="ECO:0000256" key="1">
    <source>
        <dbReference type="ARBA" id="ARBA00004690"/>
    </source>
</evidence>
<dbReference type="InterPro" id="IPR000764">
    <property type="entry name" value="Uridine_kinase-like"/>
</dbReference>
<dbReference type="GO" id="GO:0004849">
    <property type="term" value="F:uridine kinase activity"/>
    <property type="evidence" value="ECO:0007669"/>
    <property type="project" value="UniProtKB-EC"/>
</dbReference>
<evidence type="ECO:0000256" key="3">
    <source>
        <dbReference type="ARBA" id="ARBA00008173"/>
    </source>
</evidence>
<evidence type="ECO:0000256" key="7">
    <source>
        <dbReference type="ARBA" id="ARBA00022741"/>
    </source>
</evidence>
<dbReference type="Pfam" id="PF14681">
    <property type="entry name" value="UPRTase"/>
    <property type="match status" value="1"/>
</dbReference>
<dbReference type="GO" id="GO:0005525">
    <property type="term" value="F:GTP binding"/>
    <property type="evidence" value="ECO:0007669"/>
    <property type="project" value="UniProtKB-KW"/>
</dbReference>
<keyword evidence="15" id="KW-1185">Reference proteome</keyword>
<proteinExistence type="inferred from homology"/>
<dbReference type="EC" id="2.7.1.48" evidence="11"/>
<evidence type="ECO:0000259" key="13">
    <source>
        <dbReference type="PROSITE" id="PS50165"/>
    </source>
</evidence>
<evidence type="ECO:0000256" key="4">
    <source>
        <dbReference type="ARBA" id="ARBA00010723"/>
    </source>
</evidence>
<dbReference type="NCBIfam" id="NF004018">
    <property type="entry name" value="PRK05480.1"/>
    <property type="match status" value="1"/>
</dbReference>
<comment type="pathway">
    <text evidence="2 11">Pyrimidine metabolism; CTP biosynthesis via salvage pathway; CTP from cytidine: step 1/3.</text>
</comment>
<dbReference type="SUPFAM" id="SSF52540">
    <property type="entry name" value="P-loop containing nucleoside triphosphate hydrolases"/>
    <property type="match status" value="1"/>
</dbReference>
<dbReference type="Gene3D" id="3.40.50.2020">
    <property type="match status" value="1"/>
</dbReference>
<dbReference type="PROSITE" id="PS50165">
    <property type="entry name" value="UVRC"/>
    <property type="match status" value="1"/>
</dbReference>
<name>A0A9D4W0X6_PEA</name>
<dbReference type="GO" id="GO:0008655">
    <property type="term" value="P:pyrimidine-containing compound salvage"/>
    <property type="evidence" value="ECO:0007669"/>
    <property type="project" value="UniProtKB-ARBA"/>
</dbReference>
<evidence type="ECO:0000256" key="10">
    <source>
        <dbReference type="ARBA" id="ARBA00023268"/>
    </source>
</evidence>
<dbReference type="CDD" id="cd02023">
    <property type="entry name" value="UMPK"/>
    <property type="match status" value="1"/>
</dbReference>
<dbReference type="GO" id="GO:0009381">
    <property type="term" value="F:excinuclease ABC activity"/>
    <property type="evidence" value="ECO:0007669"/>
    <property type="project" value="InterPro"/>
</dbReference>
<dbReference type="GO" id="GO:0005524">
    <property type="term" value="F:ATP binding"/>
    <property type="evidence" value="ECO:0007669"/>
    <property type="project" value="UniProtKB-KW"/>
</dbReference>
<comment type="catalytic activity">
    <reaction evidence="11">
        <text>cytidine + ATP = CMP + ADP + H(+)</text>
        <dbReference type="Rhea" id="RHEA:24674"/>
        <dbReference type="ChEBI" id="CHEBI:15378"/>
        <dbReference type="ChEBI" id="CHEBI:17562"/>
        <dbReference type="ChEBI" id="CHEBI:30616"/>
        <dbReference type="ChEBI" id="CHEBI:60377"/>
        <dbReference type="ChEBI" id="CHEBI:456216"/>
        <dbReference type="EC" id="2.7.1.48"/>
    </reaction>
</comment>
<protein>
    <recommendedName>
        <fullName evidence="11">Uridine kinase</fullName>
        <ecNumber evidence="11">2.7.1.48</ecNumber>
    </recommendedName>
</protein>
<dbReference type="InterPro" id="IPR006083">
    <property type="entry name" value="PRK/URK"/>
</dbReference>
<evidence type="ECO:0000313" key="15">
    <source>
        <dbReference type="Proteomes" id="UP001058974"/>
    </source>
</evidence>
<dbReference type="Proteomes" id="UP001058974">
    <property type="component" value="Chromosome 7"/>
</dbReference>
<keyword evidence="6 11" id="KW-0808">Transferase</keyword>
<keyword evidence="5" id="KW-0021">Allosteric enzyme</keyword>
<dbReference type="SUPFAM" id="SSF53271">
    <property type="entry name" value="PRTase-like"/>
    <property type="match status" value="1"/>
</dbReference>
<keyword evidence="9" id="KW-0342">GTP-binding</keyword>
<dbReference type="AlphaFoldDB" id="A0A9D4W0X6"/>
<evidence type="ECO:0000256" key="12">
    <source>
        <dbReference type="SAM" id="MobiDB-lite"/>
    </source>
</evidence>
<comment type="similarity">
    <text evidence="11">Belongs to the uridine kinase family.</text>
</comment>
<dbReference type="NCBIfam" id="TIGR00235">
    <property type="entry name" value="udk"/>
    <property type="match status" value="1"/>
</dbReference>
<keyword evidence="10" id="KW-0511">Multifunctional enzyme</keyword>
<comment type="similarity">
    <text evidence="4">In the C-terminal section; belongs to the UPRTase family.</text>
</comment>
<comment type="catalytic activity">
    <reaction evidence="11">
        <text>uridine + ATP = UMP + ADP + H(+)</text>
        <dbReference type="Rhea" id="RHEA:16825"/>
        <dbReference type="ChEBI" id="CHEBI:15378"/>
        <dbReference type="ChEBI" id="CHEBI:16704"/>
        <dbReference type="ChEBI" id="CHEBI:30616"/>
        <dbReference type="ChEBI" id="CHEBI:57865"/>
        <dbReference type="ChEBI" id="CHEBI:456216"/>
        <dbReference type="EC" id="2.7.1.48"/>
    </reaction>
</comment>
<reference evidence="14 15" key="1">
    <citation type="journal article" date="2022" name="Nat. Genet.">
        <title>Improved pea reference genome and pan-genome highlight genomic features and evolutionary characteristics.</title>
        <authorList>
            <person name="Yang T."/>
            <person name="Liu R."/>
            <person name="Luo Y."/>
            <person name="Hu S."/>
            <person name="Wang D."/>
            <person name="Wang C."/>
            <person name="Pandey M.K."/>
            <person name="Ge S."/>
            <person name="Xu Q."/>
            <person name="Li N."/>
            <person name="Li G."/>
            <person name="Huang Y."/>
            <person name="Saxena R.K."/>
            <person name="Ji Y."/>
            <person name="Li M."/>
            <person name="Yan X."/>
            <person name="He Y."/>
            <person name="Liu Y."/>
            <person name="Wang X."/>
            <person name="Xiang C."/>
            <person name="Varshney R.K."/>
            <person name="Ding H."/>
            <person name="Gao S."/>
            <person name="Zong X."/>
        </authorList>
    </citation>
    <scope>NUCLEOTIDE SEQUENCE [LARGE SCALE GENOMIC DNA]</scope>
    <source>
        <strain evidence="14 15">cv. Zhongwan 6</strain>
    </source>
</reference>
<feature type="region of interest" description="Disordered" evidence="12">
    <location>
        <begin position="1"/>
        <end position="30"/>
    </location>
</feature>
<dbReference type="InterPro" id="IPR000836">
    <property type="entry name" value="PRTase_dom"/>
</dbReference>
<dbReference type="InterPro" id="IPR027417">
    <property type="entry name" value="P-loop_NTPase"/>
</dbReference>
<dbReference type="EMBL" id="JAMSHJ010000007">
    <property type="protein sequence ID" value="KAI5392221.1"/>
    <property type="molecule type" value="Genomic_DNA"/>
</dbReference>
<keyword evidence="7 11" id="KW-0547">Nucleotide-binding</keyword>
<dbReference type="PANTHER" id="PTHR10285">
    <property type="entry name" value="URIDINE KINASE"/>
    <property type="match status" value="1"/>
</dbReference>
<sequence length="343" mass="38793">MEAASGPHFSGLRLDGGRLSSSSPTSSLAPNSTLTADSLLNQPFVIGVSGGTASGKTTVCDMIIQQLHDHRVVLVNQDSFYRGLKPDELERVHEYNFDHPDAFDTEQLLECMKQLISGQRVKIPIYDFKKHQRSSDSFRQVNASDVIILEGILVFHDQGVRDLMNMKIFVDTDADVRLARRIRRDTVERGRDINSVLEMYAKFVKPAFDDFVLPSKKYADVIIPRGGDNHVAIDLIVQHLRTKLGQHDLCKIYPNVYVIQSTFQIRGMHTLIRDTEISKHDFVFYSDRLIRLVVEHGLGHLPFTEKQVVTPTGSHLSLYSFLAVFHFLCLYHPLLCGDNICAL</sequence>
<comment type="similarity">
    <text evidence="3">In the N-terminal section; belongs to the uridine kinase family.</text>
</comment>
<accession>A0A9D4W0X6</accession>
<organism evidence="14 15">
    <name type="scientific">Pisum sativum</name>
    <name type="common">Garden pea</name>
    <name type="synonym">Lathyrus oleraceus</name>
    <dbReference type="NCBI Taxonomy" id="3888"/>
    <lineage>
        <taxon>Eukaryota</taxon>
        <taxon>Viridiplantae</taxon>
        <taxon>Streptophyta</taxon>
        <taxon>Embryophyta</taxon>
        <taxon>Tracheophyta</taxon>
        <taxon>Spermatophyta</taxon>
        <taxon>Magnoliopsida</taxon>
        <taxon>eudicotyledons</taxon>
        <taxon>Gunneridae</taxon>
        <taxon>Pentapetalae</taxon>
        <taxon>rosids</taxon>
        <taxon>fabids</taxon>
        <taxon>Fabales</taxon>
        <taxon>Fabaceae</taxon>
        <taxon>Papilionoideae</taxon>
        <taxon>50 kb inversion clade</taxon>
        <taxon>NPAAA clade</taxon>
        <taxon>Hologalegina</taxon>
        <taxon>IRL clade</taxon>
        <taxon>Fabeae</taxon>
        <taxon>Lathyrus</taxon>
    </lineage>
</organism>
<evidence type="ECO:0000256" key="6">
    <source>
        <dbReference type="ARBA" id="ARBA00022679"/>
    </source>
</evidence>
<dbReference type="Gene3D" id="3.40.50.300">
    <property type="entry name" value="P-loop containing nucleotide triphosphate hydrolases"/>
    <property type="match status" value="1"/>
</dbReference>
<dbReference type="PRINTS" id="PR00988">
    <property type="entry name" value="URIDINKINASE"/>
</dbReference>
<comment type="pathway">
    <text evidence="1 11">Pyrimidine metabolism; UMP biosynthesis via salvage pathway; UMP from uridine: step 1/1.</text>
</comment>
<dbReference type="InterPro" id="IPR029057">
    <property type="entry name" value="PRTase-like"/>
</dbReference>
<dbReference type="FunFam" id="3.40.50.300:FF:000339">
    <property type="entry name" value="Uridine kinase"/>
    <property type="match status" value="1"/>
</dbReference>
<feature type="compositionally biased region" description="Low complexity" evidence="12">
    <location>
        <begin position="10"/>
        <end position="30"/>
    </location>
</feature>
<evidence type="ECO:0000256" key="9">
    <source>
        <dbReference type="ARBA" id="ARBA00023134"/>
    </source>
</evidence>
<dbReference type="Pfam" id="PF00485">
    <property type="entry name" value="PRK"/>
    <property type="match status" value="1"/>
</dbReference>
<dbReference type="InterPro" id="IPR001162">
    <property type="entry name" value="UvrC_RNase_H_dom"/>
</dbReference>
<gene>
    <name evidence="14" type="ORF">KIW84_076851</name>
</gene>
<comment type="caution">
    <text evidence="14">The sequence shown here is derived from an EMBL/GenBank/DDBJ whole genome shotgun (WGS) entry which is preliminary data.</text>
</comment>
<feature type="domain" description="UvrC family homology region profile" evidence="13">
    <location>
        <begin position="149"/>
        <end position="232"/>
    </location>
</feature>
<evidence type="ECO:0000256" key="2">
    <source>
        <dbReference type="ARBA" id="ARBA00004784"/>
    </source>
</evidence>
<evidence type="ECO:0000256" key="11">
    <source>
        <dbReference type="RuleBase" id="RU003825"/>
    </source>
</evidence>
<evidence type="ECO:0000313" key="14">
    <source>
        <dbReference type="EMBL" id="KAI5392221.1"/>
    </source>
</evidence>
<evidence type="ECO:0000256" key="8">
    <source>
        <dbReference type="ARBA" id="ARBA00022777"/>
    </source>
</evidence>